<evidence type="ECO:0000313" key="2">
    <source>
        <dbReference type="EMBL" id="EHN59229.1"/>
    </source>
</evidence>
<dbReference type="eggNOG" id="ENOG50348YF">
    <property type="taxonomic scope" value="Bacteria"/>
</dbReference>
<evidence type="ECO:0000259" key="1">
    <source>
        <dbReference type="Pfam" id="PF24710"/>
    </source>
</evidence>
<sequence>MKKNQYKVQLFYGLPVSQNDQGQFIFAKNRKEMSVWRTGKHTSGRFTEIGQLFLTENKLTVVILKAVDLPFKDRHQFTPLARFLDKKIDDSELNRLKKLFV</sequence>
<feature type="domain" description="DUF7671" evidence="1">
    <location>
        <begin position="3"/>
        <end position="94"/>
    </location>
</feature>
<evidence type="ECO:0000313" key="3">
    <source>
        <dbReference type="Proteomes" id="UP000004959"/>
    </source>
</evidence>
<dbReference type="AlphaFoldDB" id="G9WIA7"/>
<dbReference type="RefSeq" id="WP_007746031.1">
    <property type="nucleotide sequence ID" value="NZ_CM001398.1"/>
</dbReference>
<proteinExistence type="predicted"/>
<dbReference type="HOGENOM" id="CLU_2330349_0_0_9"/>
<dbReference type="Proteomes" id="UP000004959">
    <property type="component" value="Chromosome"/>
</dbReference>
<protein>
    <recommendedName>
        <fullName evidence="1">DUF7671 domain-containing protein</fullName>
    </recommendedName>
</protein>
<gene>
    <name evidence="2" type="ORF">OKIT_1130</name>
</gene>
<organism evidence="2 3">
    <name type="scientific">Oenococcus kitaharae DSM 17330</name>
    <dbReference type="NCBI Taxonomy" id="1045004"/>
    <lineage>
        <taxon>Bacteria</taxon>
        <taxon>Bacillati</taxon>
        <taxon>Bacillota</taxon>
        <taxon>Bacilli</taxon>
        <taxon>Lactobacillales</taxon>
        <taxon>Lactobacillaceae</taxon>
        <taxon>Oenococcus</taxon>
    </lineage>
</organism>
<name>G9WIA7_9LACO</name>
<dbReference type="PATRIC" id="fig|1045004.4.peg.1127"/>
<dbReference type="EMBL" id="AFVZ01000001">
    <property type="protein sequence ID" value="EHN59229.1"/>
    <property type="molecule type" value="Genomic_DNA"/>
</dbReference>
<dbReference type="STRING" id="336988.NT96_07685"/>
<reference evidence="2 3" key="1">
    <citation type="journal article" date="2012" name="PLoS ONE">
        <title>Functional divergence in the genus oenococcus as predicted by genome sequencing of the newly-described species, Oenococcus kitaharae.</title>
        <authorList>
            <person name="Borneman A.R."/>
            <person name="McCarthy J.M."/>
            <person name="Chambers P.J."/>
            <person name="Bartowsky E.J."/>
        </authorList>
    </citation>
    <scope>NUCLEOTIDE SEQUENCE [LARGE SCALE GENOMIC DNA]</scope>
    <source>
        <strain evidence="3">DSM17330</strain>
    </source>
</reference>
<accession>G9WIA7</accession>
<keyword evidence="3" id="KW-1185">Reference proteome</keyword>
<comment type="caution">
    <text evidence="2">The sequence shown here is derived from an EMBL/GenBank/DDBJ whole genome shotgun (WGS) entry which is preliminary data.</text>
</comment>
<dbReference type="OrthoDB" id="2142474at2"/>
<dbReference type="Pfam" id="PF24710">
    <property type="entry name" value="DUF7671"/>
    <property type="match status" value="1"/>
</dbReference>
<dbReference type="InterPro" id="IPR056088">
    <property type="entry name" value="DUF7671"/>
</dbReference>